<evidence type="ECO:0000256" key="2">
    <source>
        <dbReference type="ARBA" id="ARBA00005628"/>
    </source>
</evidence>
<accession>A0ABY6B5S7</accession>
<dbReference type="Gene3D" id="3.40.50.1000">
    <property type="entry name" value="HAD superfamily/HAD-like"/>
    <property type="match status" value="1"/>
</dbReference>
<keyword evidence="6" id="KW-0119">Carbohydrate metabolism</keyword>
<dbReference type="RefSeq" id="WP_261760347.1">
    <property type="nucleotide sequence ID" value="NZ_CP104562.2"/>
</dbReference>
<dbReference type="NCBIfam" id="TIGR01662">
    <property type="entry name" value="HAD-SF-IIIA"/>
    <property type="match status" value="1"/>
</dbReference>
<proteinExistence type="inferred from homology"/>
<dbReference type="GO" id="GO:0016787">
    <property type="term" value="F:hydrolase activity"/>
    <property type="evidence" value="ECO:0007669"/>
    <property type="project" value="UniProtKB-KW"/>
</dbReference>
<keyword evidence="9" id="KW-1185">Reference proteome</keyword>
<keyword evidence="5 8" id="KW-0378">Hydrolase</keyword>
<dbReference type="InterPro" id="IPR006543">
    <property type="entry name" value="Histidinol-phos"/>
</dbReference>
<evidence type="ECO:0000256" key="3">
    <source>
        <dbReference type="ARBA" id="ARBA00022490"/>
    </source>
</evidence>
<dbReference type="NCBIfam" id="TIGR01656">
    <property type="entry name" value="Histidinol-ppas"/>
    <property type="match status" value="1"/>
</dbReference>
<dbReference type="Proteomes" id="UP001064933">
    <property type="component" value="Chromosome"/>
</dbReference>
<dbReference type="SUPFAM" id="SSF56784">
    <property type="entry name" value="HAD-like"/>
    <property type="match status" value="1"/>
</dbReference>
<comment type="similarity">
    <text evidence="2">Belongs to the GmhB family.</text>
</comment>
<organism evidence="8 9">
    <name type="scientific">Roseateles amylovorans</name>
    <dbReference type="NCBI Taxonomy" id="2978473"/>
    <lineage>
        <taxon>Bacteria</taxon>
        <taxon>Pseudomonadati</taxon>
        <taxon>Pseudomonadota</taxon>
        <taxon>Betaproteobacteria</taxon>
        <taxon>Burkholderiales</taxon>
        <taxon>Sphaerotilaceae</taxon>
        <taxon>Roseateles</taxon>
    </lineage>
</organism>
<keyword evidence="4" id="KW-0479">Metal-binding</keyword>
<dbReference type="Pfam" id="PF13242">
    <property type="entry name" value="Hydrolase_like"/>
    <property type="match status" value="1"/>
</dbReference>
<keyword evidence="3" id="KW-0963">Cytoplasm</keyword>
<reference evidence="8" key="1">
    <citation type="submission" date="2022-10" db="EMBL/GenBank/DDBJ databases">
        <title>Characterization and whole genome sequencing of a new Roseateles species, isolated from fresh water.</title>
        <authorList>
            <person name="Guliayeva D.Y."/>
            <person name="Akhremchuk A.E."/>
            <person name="Sikolenko M.A."/>
            <person name="Valentovich L.N."/>
            <person name="Sidarenka A.V."/>
        </authorList>
    </citation>
    <scope>NUCLEOTIDE SEQUENCE</scope>
    <source>
        <strain evidence="8">BIM B-1768</strain>
    </source>
</reference>
<dbReference type="CDD" id="cd07503">
    <property type="entry name" value="HAD_HisB-N"/>
    <property type="match status" value="1"/>
</dbReference>
<dbReference type="InterPro" id="IPR004446">
    <property type="entry name" value="Heptose_bisP_phosphatase"/>
</dbReference>
<dbReference type="InterPro" id="IPR006549">
    <property type="entry name" value="HAD-SF_hydro_IIIA"/>
</dbReference>
<dbReference type="PANTHER" id="PTHR42891:SF1">
    <property type="entry name" value="D-GLYCERO-BETA-D-MANNO-HEPTOSE-1,7-BISPHOSPHATE 7-PHOSPHATASE"/>
    <property type="match status" value="1"/>
</dbReference>
<evidence type="ECO:0000256" key="4">
    <source>
        <dbReference type="ARBA" id="ARBA00022723"/>
    </source>
</evidence>
<dbReference type="InterPro" id="IPR036412">
    <property type="entry name" value="HAD-like_sf"/>
</dbReference>
<dbReference type="InterPro" id="IPR023214">
    <property type="entry name" value="HAD_sf"/>
</dbReference>
<sequence length="254" mass="27142">MSTTLNDFLMAKLVGSPASARPLRPGVFVDLDGTLIEPLPADLADPNPVRFMPGAGAAIARLREAGLAVVIVTNQSGIARGYFSRAQFARLQDVLERRLQEEFGVQIEDVAVCPHSPDARGRPACLCRKPAPGMLTRAARAHGLDLARSWMIGDTLDDVEAGHRAGARSVLLDSGGETEWRLSPLREPDGRFNAWEPLVDQLLTAVSPLPSPDPLRAASPAQMLDEPDRTTGVGSALSVRLRPSLFASSIPSAL</sequence>
<name>A0ABY6B5S7_9BURK</name>
<evidence type="ECO:0000256" key="1">
    <source>
        <dbReference type="ARBA" id="ARBA00004496"/>
    </source>
</evidence>
<evidence type="ECO:0000256" key="5">
    <source>
        <dbReference type="ARBA" id="ARBA00022801"/>
    </source>
</evidence>
<gene>
    <name evidence="8" type="ORF">N4261_11930</name>
</gene>
<evidence type="ECO:0000313" key="9">
    <source>
        <dbReference type="Proteomes" id="UP001064933"/>
    </source>
</evidence>
<dbReference type="PANTHER" id="PTHR42891">
    <property type="entry name" value="D-GLYCERO-BETA-D-MANNO-HEPTOSE-1,7-BISPHOSPHATE 7-PHOSPHATASE"/>
    <property type="match status" value="1"/>
</dbReference>
<dbReference type="EMBL" id="CP104562">
    <property type="protein sequence ID" value="UXH80530.1"/>
    <property type="molecule type" value="Genomic_DNA"/>
</dbReference>
<comment type="subcellular location">
    <subcellularLocation>
        <location evidence="1">Cytoplasm</location>
    </subcellularLocation>
</comment>
<evidence type="ECO:0000256" key="6">
    <source>
        <dbReference type="ARBA" id="ARBA00023277"/>
    </source>
</evidence>
<evidence type="ECO:0000256" key="7">
    <source>
        <dbReference type="ARBA" id="ARBA00031828"/>
    </source>
</evidence>
<evidence type="ECO:0000313" key="8">
    <source>
        <dbReference type="EMBL" id="UXH80530.1"/>
    </source>
</evidence>
<protein>
    <recommendedName>
        <fullName evidence="7">D,D-heptose 1,7-bisphosphate phosphatase</fullName>
    </recommendedName>
</protein>